<dbReference type="Proteomes" id="UP000831817">
    <property type="component" value="Chromosome"/>
</dbReference>
<evidence type="ECO:0000313" key="2">
    <source>
        <dbReference type="Proteomes" id="UP000831817"/>
    </source>
</evidence>
<evidence type="ECO:0000313" key="1">
    <source>
        <dbReference type="EMBL" id="BDH79782.1"/>
    </source>
</evidence>
<keyword evidence="2" id="KW-1185">Reference proteome</keyword>
<name>A0ABM7YEG5_9EURY</name>
<sequence>MSILSVIFLQFFSLLSVTSDFKPGYDDYFMEAAQWINSNTPEDSVIITDWSYGHFFASEAHRPVAFDGRLAYIETLPIRGYWYDHRLDPEIPTTARDYWINLALTTDNPILAENTFKMLATSGDQAYLLLNNYTHNKTRSYTILHSILAVDKETAYNILKENGLSDEKAEKVLEYTHPGTTRPFIVVIVDEMATRIKTPTTNQPITYVDNGGRPYSIIRDGSEEIIDKKSSFSMIIIGNRTLIVDKNYRNSLLVKFLAGENVGDFIKVFENQKIRIYIGGG</sequence>
<accession>A0ABM7YEG5</accession>
<dbReference type="EMBL" id="AP025698">
    <property type="protein sequence ID" value="BDH79782.1"/>
    <property type="molecule type" value="Genomic_DNA"/>
</dbReference>
<evidence type="ECO:0008006" key="3">
    <source>
        <dbReference type="Google" id="ProtNLM"/>
    </source>
</evidence>
<dbReference type="Gene3D" id="3.40.50.12610">
    <property type="match status" value="1"/>
</dbReference>
<gene>
    <name evidence="1" type="ORF">MTTB_11610</name>
</gene>
<reference evidence="1 2" key="1">
    <citation type="submission" date="2022-04" db="EMBL/GenBank/DDBJ databases">
        <title>Complete genome of Methanothermobacter tenebrarum strain RMAS.</title>
        <authorList>
            <person name="Nakamura K."/>
            <person name="Oshima K."/>
            <person name="Hattori M."/>
            <person name="Kamagata Y."/>
            <person name="Takamizawa K."/>
        </authorList>
    </citation>
    <scope>NUCLEOTIDE SEQUENCE [LARGE SCALE GENOMIC DNA]</scope>
    <source>
        <strain evidence="1 2">RMAS</strain>
    </source>
</reference>
<proteinExistence type="predicted"/>
<protein>
    <recommendedName>
        <fullName evidence="3">Oligosaccharyl transferase</fullName>
    </recommendedName>
</protein>
<organism evidence="1 2">
    <name type="scientific">Methanothermobacter tenebrarum</name>
    <dbReference type="NCBI Taxonomy" id="680118"/>
    <lineage>
        <taxon>Archaea</taxon>
        <taxon>Methanobacteriati</taxon>
        <taxon>Methanobacteriota</taxon>
        <taxon>Methanomada group</taxon>
        <taxon>Methanobacteria</taxon>
        <taxon>Methanobacteriales</taxon>
        <taxon>Methanobacteriaceae</taxon>
        <taxon>Methanothermobacter</taxon>
    </lineage>
</organism>